<comment type="subcellular location">
    <subcellularLocation>
        <location evidence="1">Mitochondrion membrane</location>
    </subcellularLocation>
</comment>
<keyword evidence="4 9" id="KW-0496">Mitochondrion</keyword>
<evidence type="ECO:0000313" key="9">
    <source>
        <dbReference type="EMBL" id="BAI70590.1"/>
    </source>
</evidence>
<keyword evidence="3 7" id="KW-1133">Transmembrane helix</keyword>
<sequence length="141" mass="16419">MPQFDQITFFNQIFWLTFFFISFYFIILKNYLPKLSSALKTRKKKLLLGNQTTSGFNKEQLDISNSSNLLIESILADLRINLSEIGNDGTKWFDFQFQGVSLLPSTFYKNHWSFNSFNSFSLTALNLLTLKSLNKTFIKTL</sequence>
<accession>D2Z226</accession>
<keyword evidence="6" id="KW-0066">ATP synthesis</keyword>
<evidence type="ECO:0000256" key="1">
    <source>
        <dbReference type="ARBA" id="ARBA00004325"/>
    </source>
</evidence>
<keyword evidence="5 7" id="KW-0472">Membrane</keyword>
<name>D2Z226_9STRA</name>
<keyword evidence="2 7" id="KW-0812">Transmembrane</keyword>
<evidence type="ECO:0000256" key="5">
    <source>
        <dbReference type="ARBA" id="ARBA00023136"/>
    </source>
</evidence>
<organism evidence="9">
    <name type="scientific">Chattonella marina</name>
    <dbReference type="NCBI Taxonomy" id="90936"/>
    <lineage>
        <taxon>Eukaryota</taxon>
        <taxon>Sar</taxon>
        <taxon>Stramenopiles</taxon>
        <taxon>Ochrophyta</taxon>
        <taxon>Raphidophyceae</taxon>
        <taxon>Chattonellales</taxon>
        <taxon>Chattonellaceae</taxon>
        <taxon>Chattonella</taxon>
    </lineage>
</organism>
<evidence type="ECO:0000256" key="6">
    <source>
        <dbReference type="ARBA" id="ARBA00023310"/>
    </source>
</evidence>
<gene>
    <name evidence="9" type="primary">atp8</name>
</gene>
<dbReference type="GeneID" id="8774821"/>
<dbReference type="InterPro" id="IPR003319">
    <property type="entry name" value="YMF19-like_N"/>
</dbReference>
<evidence type="ECO:0000256" key="4">
    <source>
        <dbReference type="ARBA" id="ARBA00023128"/>
    </source>
</evidence>
<evidence type="ECO:0000259" key="8">
    <source>
        <dbReference type="Pfam" id="PF02326"/>
    </source>
</evidence>
<dbReference type="GO" id="GO:0031966">
    <property type="term" value="C:mitochondrial membrane"/>
    <property type="evidence" value="ECO:0007669"/>
    <property type="project" value="UniProtKB-SubCell"/>
</dbReference>
<evidence type="ECO:0000256" key="7">
    <source>
        <dbReference type="SAM" id="Phobius"/>
    </source>
</evidence>
<dbReference type="GO" id="GO:0006754">
    <property type="term" value="P:ATP biosynthetic process"/>
    <property type="evidence" value="ECO:0007669"/>
    <property type="project" value="UniProtKB-KW"/>
</dbReference>
<proteinExistence type="predicted"/>
<feature type="transmembrane region" description="Helical" evidence="7">
    <location>
        <begin position="12"/>
        <end position="32"/>
    </location>
</feature>
<feature type="domain" description="ATP synthase YMF19-like N-terminal" evidence="8">
    <location>
        <begin position="2"/>
        <end position="75"/>
    </location>
</feature>
<dbReference type="AlphaFoldDB" id="D2Z226"/>
<reference evidence="9" key="1">
    <citation type="journal article" date="2010" name="Harmful Algae">
        <title>Mitochondrial genomes from two red tide forming raphidophycean algae Heterosigma akashiwo and Chattonella marina var. marina.</title>
        <authorList>
            <person name="Masuda I."/>
            <person name="Kamikawa R."/>
            <person name="Ueda M."/>
            <person name="Oyama K."/>
            <person name="Yoshimatsu S."/>
            <person name="Inagaki Y."/>
            <person name="Sako Y."/>
        </authorList>
    </citation>
    <scope>NUCLEOTIDE SEQUENCE</scope>
    <source>
        <strain evidence="9">KA11-m-1</strain>
    </source>
</reference>
<dbReference type="EMBL" id="AB546636">
    <property type="protein sequence ID" value="BAI70590.1"/>
    <property type="molecule type" value="Genomic_DNA"/>
</dbReference>
<protein>
    <submittedName>
        <fullName evidence="9">ATP synthase F0 subunit 8</fullName>
    </submittedName>
</protein>
<geneLocation type="mitochondrion" evidence="9"/>
<evidence type="ECO:0000256" key="2">
    <source>
        <dbReference type="ARBA" id="ARBA00022692"/>
    </source>
</evidence>
<dbReference type="Pfam" id="PF02326">
    <property type="entry name" value="YMF19"/>
    <property type="match status" value="1"/>
</dbReference>
<dbReference type="RefSeq" id="YP_003434243.1">
    <property type="nucleotide sequence ID" value="NC_013837.1"/>
</dbReference>
<evidence type="ECO:0000256" key="3">
    <source>
        <dbReference type="ARBA" id="ARBA00022989"/>
    </source>
</evidence>